<proteinExistence type="predicted"/>
<evidence type="ECO:0000313" key="3">
    <source>
        <dbReference type="EMBL" id="KHD86957.1"/>
    </source>
</evidence>
<organism evidence="3 5">
    <name type="scientific">Heyndrickxia ginsengihumi</name>
    <dbReference type="NCBI Taxonomy" id="363870"/>
    <lineage>
        <taxon>Bacteria</taxon>
        <taxon>Bacillati</taxon>
        <taxon>Bacillota</taxon>
        <taxon>Bacilli</taxon>
        <taxon>Bacillales</taxon>
        <taxon>Bacillaceae</taxon>
        <taxon>Heyndrickxia</taxon>
    </lineage>
</organism>
<name>A0A0A6Y3Y0_9BACI</name>
<dbReference type="Proteomes" id="UP000476934">
    <property type="component" value="Unassembled WGS sequence"/>
</dbReference>
<dbReference type="PROSITE" id="PS50263">
    <property type="entry name" value="CN_HYDROLASE"/>
    <property type="match status" value="1"/>
</dbReference>
<evidence type="ECO:0000259" key="2">
    <source>
        <dbReference type="PROSITE" id="PS50263"/>
    </source>
</evidence>
<protein>
    <submittedName>
        <fullName evidence="3">Acylamide amidohydrolase</fullName>
        <ecNumber evidence="3">3.5.1.4</ecNumber>
    </submittedName>
    <submittedName>
        <fullName evidence="4">Aliphatic amidase</fullName>
    </submittedName>
</protein>
<dbReference type="InterPro" id="IPR036526">
    <property type="entry name" value="C-N_Hydrolase_sf"/>
</dbReference>
<feature type="domain" description="CN hydrolase" evidence="2">
    <location>
        <begin position="13"/>
        <end position="255"/>
    </location>
</feature>
<evidence type="ECO:0000313" key="6">
    <source>
        <dbReference type="Proteomes" id="UP000476934"/>
    </source>
</evidence>
<dbReference type="SUPFAM" id="SSF56317">
    <property type="entry name" value="Carbon-nitrogen hydrolase"/>
    <property type="match status" value="1"/>
</dbReference>
<keyword evidence="1 3" id="KW-0378">Hydrolase</keyword>
<dbReference type="PANTHER" id="PTHR43674:SF14">
    <property type="entry name" value="ALIPHATIC AMIDASE"/>
    <property type="match status" value="1"/>
</dbReference>
<dbReference type="RefSeq" id="WP_025727782.1">
    <property type="nucleotide sequence ID" value="NZ_JAAIWK010000022.1"/>
</dbReference>
<reference evidence="4 6" key="3">
    <citation type="submission" date="2020-03" db="EMBL/GenBank/DDBJ databases">
        <title>Bacillus aquiflavi sp. nov., isolated from yellow water of strong flavor Chinese baijiu in Yibin region of China.</title>
        <authorList>
            <person name="Xie J."/>
        </authorList>
    </citation>
    <scope>NUCLEOTIDE SEQUENCE [LARGE SCALE GENOMIC DNA]</scope>
    <source>
        <strain evidence="4 6">Gsoil 114</strain>
    </source>
</reference>
<dbReference type="STRING" id="363870.NG54_00895"/>
<evidence type="ECO:0000313" key="4">
    <source>
        <dbReference type="EMBL" id="NEY20894.1"/>
    </source>
</evidence>
<dbReference type="OrthoDB" id="9811121at2"/>
<keyword evidence="6" id="KW-1185">Reference proteome</keyword>
<dbReference type="Gene3D" id="3.60.110.10">
    <property type="entry name" value="Carbon-nitrogen hydrolase"/>
    <property type="match status" value="1"/>
</dbReference>
<dbReference type="PANTHER" id="PTHR43674">
    <property type="entry name" value="NITRILASE C965.09-RELATED"/>
    <property type="match status" value="1"/>
</dbReference>
<dbReference type="GO" id="GO:0004040">
    <property type="term" value="F:amidase activity"/>
    <property type="evidence" value="ECO:0007669"/>
    <property type="project" value="UniProtKB-EC"/>
</dbReference>
<sequence>MPVGSISSSNDTVGVAVVNYQVPVLETKEEVIENCHRIADFVDGTKLGYPGLDLIIFPEYSTQGFHPTKWKDLCTTVPGPETEIFAEACRRNNIWGVFSITGEINPKGNPYNSFLLIDNQGNIKMNYHKMNPWVPKEPWYPGNETMVTEGPKGLMIGANICYDSNMPEIVRDTVMRGAELVVRIQGYMYPSKEQQIKLASIRAWENLSYFAVANMAGRDKVYSYFGHSNIVNFDGTTLAECGSSPDEVTYAELSISAIRNARKNWTAENHLFNLTHRGYSAVPNGEFEIPYSFYKTWVDNPQQAREICEKLTRSTPEQQAEQKPEAIS</sequence>
<dbReference type="InterPro" id="IPR003010">
    <property type="entry name" value="C-N_Hydrolase"/>
</dbReference>
<dbReference type="AlphaFoldDB" id="A0A0A6Y3Y0"/>
<accession>A0A0A6Y3Y0</accession>
<dbReference type="EMBL" id="JAAIWK010000022">
    <property type="protein sequence ID" value="NEY20894.1"/>
    <property type="molecule type" value="Genomic_DNA"/>
</dbReference>
<dbReference type="EMBL" id="JRUN01000001">
    <property type="protein sequence ID" value="KHD86957.1"/>
    <property type="molecule type" value="Genomic_DNA"/>
</dbReference>
<evidence type="ECO:0000313" key="5">
    <source>
        <dbReference type="Proteomes" id="UP000030588"/>
    </source>
</evidence>
<dbReference type="InterPro" id="IPR050345">
    <property type="entry name" value="Aliph_Amidase/BUP"/>
</dbReference>
<reference evidence="3 5" key="1">
    <citation type="submission" date="2014-10" db="EMBL/GenBank/DDBJ databases">
        <title>Draft genome of phytase producing Bacillus ginsengihumi strain M2.11.</title>
        <authorList>
            <person name="Toymentseva A."/>
            <person name="Boulygina E.A."/>
            <person name="Kazakov S.V."/>
            <person name="Kayumov I."/>
            <person name="Suleimanova A.D."/>
            <person name="Mardanova A.M."/>
            <person name="Maria S.N."/>
            <person name="Sergey M.Y."/>
            <person name="Sharipova M.R."/>
        </authorList>
    </citation>
    <scope>NUCLEOTIDE SEQUENCE [LARGE SCALE GENOMIC DNA]</scope>
    <source>
        <strain evidence="3 5">M2.11</strain>
    </source>
</reference>
<reference evidence="4" key="2">
    <citation type="submission" date="2020-02" db="EMBL/GenBank/DDBJ databases">
        <authorList>
            <person name="Feng H."/>
        </authorList>
    </citation>
    <scope>NUCLEOTIDE SEQUENCE [LARGE SCALE GENOMIC DNA]</scope>
    <source>
        <strain evidence="4">Gsoil 114</strain>
    </source>
</reference>
<dbReference type="Proteomes" id="UP000030588">
    <property type="component" value="Unassembled WGS sequence"/>
</dbReference>
<dbReference type="Pfam" id="PF00795">
    <property type="entry name" value="CN_hydrolase"/>
    <property type="match status" value="1"/>
</dbReference>
<dbReference type="CDD" id="cd07565">
    <property type="entry name" value="aliphatic_amidase"/>
    <property type="match status" value="1"/>
</dbReference>
<comment type="caution">
    <text evidence="3">The sequence shown here is derived from an EMBL/GenBank/DDBJ whole genome shotgun (WGS) entry which is preliminary data.</text>
</comment>
<gene>
    <name evidence="3" type="primary">amiE</name>
    <name evidence="4" type="ORF">G4D61_13120</name>
    <name evidence="3" type="ORF">NG54_00895</name>
</gene>
<evidence type="ECO:0000256" key="1">
    <source>
        <dbReference type="ARBA" id="ARBA00022801"/>
    </source>
</evidence>
<dbReference type="EC" id="3.5.1.4" evidence="3"/>
<dbReference type="NCBIfam" id="NF009802">
    <property type="entry name" value="PRK13286.1"/>
    <property type="match status" value="1"/>
</dbReference>